<keyword evidence="2" id="KW-0812">Transmembrane</keyword>
<evidence type="ECO:0000256" key="1">
    <source>
        <dbReference type="SAM" id="MobiDB-lite"/>
    </source>
</evidence>
<name>A0A8H6JC14_9PEZI</name>
<evidence type="ECO:0000313" key="4">
    <source>
        <dbReference type="Proteomes" id="UP000652219"/>
    </source>
</evidence>
<evidence type="ECO:0000256" key="2">
    <source>
        <dbReference type="SAM" id="Phobius"/>
    </source>
</evidence>
<dbReference type="PANTHER" id="PTHR35394:SF5">
    <property type="entry name" value="DUF3176 DOMAIN-CONTAINING PROTEIN"/>
    <property type="match status" value="1"/>
</dbReference>
<keyword evidence="4" id="KW-1185">Reference proteome</keyword>
<dbReference type="InterPro" id="IPR021514">
    <property type="entry name" value="DUF3176"/>
</dbReference>
<feature type="transmembrane region" description="Helical" evidence="2">
    <location>
        <begin position="144"/>
        <end position="162"/>
    </location>
</feature>
<dbReference type="Pfam" id="PF11374">
    <property type="entry name" value="DUF3176"/>
    <property type="match status" value="1"/>
</dbReference>
<sequence>MDPSFPSQNDSHELAEQRFSVKNRTDEGGVSGDRGVIDPSALPINPRTQPTISATGSYTSINTQSMNHELETTLFDESQPLNKPETVAKAGEVSADSQNAESPQANESRWQTWRLEILSSLLSLGCIIAIIIILSLHGGKPLPSWPALISVNSLVAVFTAIFKASIVMPVAEGISQLKWDWFRRPKKLSDVVLFDDASRGPWGSLLLIVKQLTRPREAYLPILGAFITVAALAIDPISQAMIEHKGCLLPVEPWSADVAEVSRTNNYLESFTDFTANLVGLSADRAMEKALDRGLHYPQETPDLVNFKCATGNCTFQQGGEGSSWFSSLAVCHSCRDITDRVIAETVPGRESGYDNRTWWLPTHPPEFYRELNLTAPVKTLELYKTVEVKTWGKTSKVIVNPRFWIDSWPDKPFYALDVLMVSNPTCQDCRSTSPDNMAIAVRCNLDPCVKGYHAEVKNGAYSESEDKKAPQFLKDTSSAEEEEDGKAEEHPGDRQTRGWALVTNTSHVDGQERACVATQHWEPGSVRVDFHANRSLGVSQFSFTARESKPYSKFYRQECVWTMDATTWGALGFSLDKLLRAQGNGTFNNKIGMVEGPMWLKEMYASGSGNMSTVETMVRGLASAMTAAIRNKPYGNLSTEVQAALQPSLARSRGTVSSMQTCVSVHWGWIAYPASLLVLQWIFSVLVSTRRLSGAAWKSSPLALLFHGLDDDLRKKHRHLDTVKDMDKSAEGIDVQLAPSGDPKSRDWRLCET</sequence>
<keyword evidence="2" id="KW-1133">Transmembrane helix</keyword>
<feature type="region of interest" description="Disordered" evidence="1">
    <location>
        <begin position="86"/>
        <end position="106"/>
    </location>
</feature>
<dbReference type="Proteomes" id="UP000652219">
    <property type="component" value="Unassembled WGS sequence"/>
</dbReference>
<proteinExistence type="predicted"/>
<gene>
    <name evidence="3" type="ORF">CSOJ01_06415</name>
</gene>
<feature type="transmembrane region" description="Helical" evidence="2">
    <location>
        <begin position="218"/>
        <end position="237"/>
    </location>
</feature>
<dbReference type="EMBL" id="WIGN01000088">
    <property type="protein sequence ID" value="KAF6810344.1"/>
    <property type="molecule type" value="Genomic_DNA"/>
</dbReference>
<organism evidence="3 4">
    <name type="scientific">Colletotrichum sojae</name>
    <dbReference type="NCBI Taxonomy" id="2175907"/>
    <lineage>
        <taxon>Eukaryota</taxon>
        <taxon>Fungi</taxon>
        <taxon>Dikarya</taxon>
        <taxon>Ascomycota</taxon>
        <taxon>Pezizomycotina</taxon>
        <taxon>Sordariomycetes</taxon>
        <taxon>Hypocreomycetidae</taxon>
        <taxon>Glomerellales</taxon>
        <taxon>Glomerellaceae</taxon>
        <taxon>Colletotrichum</taxon>
        <taxon>Colletotrichum orchidearum species complex</taxon>
    </lineage>
</organism>
<keyword evidence="2" id="KW-0472">Membrane</keyword>
<protein>
    <submittedName>
        <fullName evidence="3">Uncharacterized protein</fullName>
    </submittedName>
</protein>
<comment type="caution">
    <text evidence="3">The sequence shown here is derived from an EMBL/GenBank/DDBJ whole genome shotgun (WGS) entry which is preliminary data.</text>
</comment>
<feature type="region of interest" description="Disordered" evidence="1">
    <location>
        <begin position="1"/>
        <end position="52"/>
    </location>
</feature>
<feature type="compositionally biased region" description="Polar residues" evidence="1">
    <location>
        <begin position="95"/>
        <end position="106"/>
    </location>
</feature>
<dbReference type="PANTHER" id="PTHR35394">
    <property type="entry name" value="DUF3176 DOMAIN-CONTAINING PROTEIN"/>
    <property type="match status" value="1"/>
</dbReference>
<reference evidence="3 4" key="1">
    <citation type="journal article" date="2020" name="Phytopathology">
        <title>Genome Sequence Resources of Colletotrichum truncatum, C. plurivorum, C. musicola, and C. sojae: Four Species Pathogenic to Soybean (Glycine max).</title>
        <authorList>
            <person name="Rogerio F."/>
            <person name="Boufleur T.R."/>
            <person name="Ciampi-Guillardi M."/>
            <person name="Sukno S.A."/>
            <person name="Thon M.R."/>
            <person name="Massola Junior N.S."/>
            <person name="Baroncelli R."/>
        </authorList>
    </citation>
    <scope>NUCLEOTIDE SEQUENCE [LARGE SCALE GENOMIC DNA]</scope>
    <source>
        <strain evidence="3 4">LFN0009</strain>
    </source>
</reference>
<accession>A0A8H6JC14</accession>
<feature type="region of interest" description="Disordered" evidence="1">
    <location>
        <begin position="463"/>
        <end position="498"/>
    </location>
</feature>
<feature type="transmembrane region" description="Helical" evidence="2">
    <location>
        <begin position="117"/>
        <end position="138"/>
    </location>
</feature>
<dbReference type="AlphaFoldDB" id="A0A8H6JC14"/>
<feature type="compositionally biased region" description="Basic and acidic residues" evidence="1">
    <location>
        <begin position="488"/>
        <end position="497"/>
    </location>
</feature>
<evidence type="ECO:0000313" key="3">
    <source>
        <dbReference type="EMBL" id="KAF6810344.1"/>
    </source>
</evidence>